<keyword evidence="5" id="KW-1185">Reference proteome</keyword>
<gene>
    <name evidence="4" type="ORF">CALCODRAFT_441717</name>
</gene>
<name>A0A165D9X5_9BASI</name>
<dbReference type="OrthoDB" id="2735536at2759"/>
<dbReference type="InterPro" id="IPR050425">
    <property type="entry name" value="NAD(P)_dehydrat-like"/>
</dbReference>
<dbReference type="AlphaFoldDB" id="A0A165D9X5"/>
<sequence>MVAVLPPALVLVTGASGFIAAHVCKLLLERGYKVRGTVRSASKGDYLVKLLASPNFTYVIVPDIEAPGAFDEAVKGVDAVEHTASPFHGRAVDPQELIGPALQGTKGVLDSVQKYNPSVKRIIVTSSVASIMVPCELGTVFTEKDWNTYSPGCVEREGVNAPNMEKYRASKVLAERAAWEFVEKEKPSWDLVTVCPPMVFGPIIHEVTSVGSINTSVAALHAAFTPEGAKTGSDAGAASGNWVDVRDVALVHVEALAQEKAGGERYISSGGPFSWQMIYDSLHALGHVDGLDVEHLPKGTPGSDKDTKYNVFSSKKAETELGIKFTPMGECVKDTLLSLKGYGFH</sequence>
<keyword evidence="1" id="KW-0560">Oxidoreductase</keyword>
<dbReference type="EMBL" id="KV424069">
    <property type="protein sequence ID" value="KZT52364.1"/>
    <property type="molecule type" value="Genomic_DNA"/>
</dbReference>
<dbReference type="PANTHER" id="PTHR10366:SF564">
    <property type="entry name" value="STEROL-4-ALPHA-CARBOXYLATE 3-DEHYDROGENASE, DECARBOXYLATING"/>
    <property type="match status" value="1"/>
</dbReference>
<reference evidence="4 5" key="1">
    <citation type="journal article" date="2016" name="Mol. Biol. Evol.">
        <title>Comparative Genomics of Early-Diverging Mushroom-Forming Fungi Provides Insights into the Origins of Lignocellulose Decay Capabilities.</title>
        <authorList>
            <person name="Nagy L.G."/>
            <person name="Riley R."/>
            <person name="Tritt A."/>
            <person name="Adam C."/>
            <person name="Daum C."/>
            <person name="Floudas D."/>
            <person name="Sun H."/>
            <person name="Yadav J.S."/>
            <person name="Pangilinan J."/>
            <person name="Larsson K.H."/>
            <person name="Matsuura K."/>
            <person name="Barry K."/>
            <person name="Labutti K."/>
            <person name="Kuo R."/>
            <person name="Ohm R.A."/>
            <person name="Bhattacharya S.S."/>
            <person name="Shirouzu T."/>
            <person name="Yoshinaga Y."/>
            <person name="Martin F.M."/>
            <person name="Grigoriev I.V."/>
            <person name="Hibbett D.S."/>
        </authorList>
    </citation>
    <scope>NUCLEOTIDE SEQUENCE [LARGE SCALE GENOMIC DNA]</scope>
    <source>
        <strain evidence="4 5">HHB12733</strain>
    </source>
</reference>
<accession>A0A165D9X5</accession>
<dbReference type="InParanoid" id="A0A165D9X5"/>
<dbReference type="InterPro" id="IPR036291">
    <property type="entry name" value="NAD(P)-bd_dom_sf"/>
</dbReference>
<dbReference type="GO" id="GO:0016616">
    <property type="term" value="F:oxidoreductase activity, acting on the CH-OH group of donors, NAD or NADP as acceptor"/>
    <property type="evidence" value="ECO:0007669"/>
    <property type="project" value="TreeGrafter"/>
</dbReference>
<proteinExistence type="inferred from homology"/>
<dbReference type="Pfam" id="PF01370">
    <property type="entry name" value="Epimerase"/>
    <property type="match status" value="1"/>
</dbReference>
<dbReference type="Proteomes" id="UP000076842">
    <property type="component" value="Unassembled WGS sequence"/>
</dbReference>
<evidence type="ECO:0000256" key="1">
    <source>
        <dbReference type="ARBA" id="ARBA00023002"/>
    </source>
</evidence>
<evidence type="ECO:0000256" key="2">
    <source>
        <dbReference type="ARBA" id="ARBA00023445"/>
    </source>
</evidence>
<evidence type="ECO:0000259" key="3">
    <source>
        <dbReference type="Pfam" id="PF01370"/>
    </source>
</evidence>
<evidence type="ECO:0000313" key="4">
    <source>
        <dbReference type="EMBL" id="KZT52364.1"/>
    </source>
</evidence>
<feature type="domain" description="NAD-dependent epimerase/dehydratase" evidence="3">
    <location>
        <begin position="10"/>
        <end position="263"/>
    </location>
</feature>
<dbReference type="PANTHER" id="PTHR10366">
    <property type="entry name" value="NAD DEPENDENT EPIMERASE/DEHYDRATASE"/>
    <property type="match status" value="1"/>
</dbReference>
<dbReference type="InterPro" id="IPR001509">
    <property type="entry name" value="Epimerase_deHydtase"/>
</dbReference>
<dbReference type="SUPFAM" id="SSF51735">
    <property type="entry name" value="NAD(P)-binding Rossmann-fold domains"/>
    <property type="match status" value="1"/>
</dbReference>
<dbReference type="Gene3D" id="3.40.50.720">
    <property type="entry name" value="NAD(P)-binding Rossmann-like Domain"/>
    <property type="match status" value="1"/>
</dbReference>
<comment type="similarity">
    <text evidence="2">Belongs to the NAD(P)-dependent epimerase/dehydratase family. Dihydroflavonol-4-reductase subfamily.</text>
</comment>
<dbReference type="CDD" id="cd05227">
    <property type="entry name" value="AR_SDR_e"/>
    <property type="match status" value="1"/>
</dbReference>
<dbReference type="STRING" id="1353952.A0A165D9X5"/>
<protein>
    <submittedName>
        <fullName evidence="4">D-lactaldehyde dehydrogenase</fullName>
    </submittedName>
</protein>
<evidence type="ECO:0000313" key="5">
    <source>
        <dbReference type="Proteomes" id="UP000076842"/>
    </source>
</evidence>
<organism evidence="4 5">
    <name type="scientific">Calocera cornea HHB12733</name>
    <dbReference type="NCBI Taxonomy" id="1353952"/>
    <lineage>
        <taxon>Eukaryota</taxon>
        <taxon>Fungi</taxon>
        <taxon>Dikarya</taxon>
        <taxon>Basidiomycota</taxon>
        <taxon>Agaricomycotina</taxon>
        <taxon>Dacrymycetes</taxon>
        <taxon>Dacrymycetales</taxon>
        <taxon>Dacrymycetaceae</taxon>
        <taxon>Calocera</taxon>
    </lineage>
</organism>